<dbReference type="PROSITE" id="PS50280">
    <property type="entry name" value="SET"/>
    <property type="match status" value="1"/>
</dbReference>
<dbReference type="SUPFAM" id="SSF52540">
    <property type="entry name" value="P-loop containing nucleoside triphosphate hydrolases"/>
    <property type="match status" value="1"/>
</dbReference>
<dbReference type="SMART" id="SM00177">
    <property type="entry name" value="ARF"/>
    <property type="match status" value="1"/>
</dbReference>
<accession>A0A9W8JF99</accession>
<evidence type="ECO:0000313" key="8">
    <source>
        <dbReference type="Proteomes" id="UP001140091"/>
    </source>
</evidence>
<keyword evidence="3 4" id="KW-0342">GTP-binding</keyword>
<dbReference type="Gene3D" id="3.40.50.300">
    <property type="entry name" value="P-loop containing nucleotide triphosphate hydrolases"/>
    <property type="match status" value="1"/>
</dbReference>
<dbReference type="InterPro" id="IPR046341">
    <property type="entry name" value="SET_dom_sf"/>
</dbReference>
<dbReference type="EMBL" id="JANBPK010000738">
    <property type="protein sequence ID" value="KAJ2933630.1"/>
    <property type="molecule type" value="Genomic_DNA"/>
</dbReference>
<evidence type="ECO:0000256" key="4">
    <source>
        <dbReference type="PIRSR" id="PIRSR606689-1"/>
    </source>
</evidence>
<feature type="non-terminal residue" evidence="7">
    <location>
        <position position="1"/>
    </location>
</feature>
<dbReference type="CDD" id="cd20071">
    <property type="entry name" value="SET_SMYD"/>
    <property type="match status" value="1"/>
</dbReference>
<evidence type="ECO:0000256" key="1">
    <source>
        <dbReference type="ARBA" id="ARBA00010290"/>
    </source>
</evidence>
<dbReference type="InterPro" id="IPR006689">
    <property type="entry name" value="Small_GTPase_ARF/SAR"/>
</dbReference>
<organism evidence="7 8">
    <name type="scientific">Candolleomyces eurysporus</name>
    <dbReference type="NCBI Taxonomy" id="2828524"/>
    <lineage>
        <taxon>Eukaryota</taxon>
        <taxon>Fungi</taxon>
        <taxon>Dikarya</taxon>
        <taxon>Basidiomycota</taxon>
        <taxon>Agaricomycotina</taxon>
        <taxon>Agaricomycetes</taxon>
        <taxon>Agaricomycetidae</taxon>
        <taxon>Agaricales</taxon>
        <taxon>Agaricineae</taxon>
        <taxon>Psathyrellaceae</taxon>
        <taxon>Candolleomyces</taxon>
    </lineage>
</organism>
<evidence type="ECO:0000259" key="6">
    <source>
        <dbReference type="PROSITE" id="PS50280"/>
    </source>
</evidence>
<keyword evidence="2 4" id="KW-0547">Nucleotide-binding</keyword>
<dbReference type="SMART" id="SM00317">
    <property type="entry name" value="SET"/>
    <property type="match status" value="1"/>
</dbReference>
<dbReference type="PRINTS" id="PR00328">
    <property type="entry name" value="SAR1GTPBP"/>
</dbReference>
<comment type="caution">
    <text evidence="7">The sequence shown here is derived from an EMBL/GenBank/DDBJ whole genome shotgun (WGS) entry which is preliminary data.</text>
</comment>
<dbReference type="GO" id="GO:0030010">
    <property type="term" value="P:establishment of cell polarity"/>
    <property type="evidence" value="ECO:0007669"/>
    <property type="project" value="UniProtKB-ARBA"/>
</dbReference>
<keyword evidence="8" id="KW-1185">Reference proteome</keyword>
<dbReference type="SUPFAM" id="SSF82199">
    <property type="entry name" value="SET domain"/>
    <property type="match status" value="1"/>
</dbReference>
<dbReference type="FunFam" id="3.40.50.300:FF:000412">
    <property type="entry name" value="ADP-ribosylation factor 1"/>
    <property type="match status" value="1"/>
</dbReference>
<dbReference type="InterPro" id="IPR024156">
    <property type="entry name" value="Small_GTPase_ARF"/>
</dbReference>
<name>A0A9W8JF99_9AGAR</name>
<dbReference type="PROSITE" id="PS51417">
    <property type="entry name" value="ARF"/>
    <property type="match status" value="1"/>
</dbReference>
<dbReference type="Gene3D" id="2.170.270.10">
    <property type="entry name" value="SET domain"/>
    <property type="match status" value="1"/>
</dbReference>
<sequence length="521" mass="57682">MKRGFLKTPKANRPLSSDSLVTAKSPLETKNSRGNPPPVLERTANAQDHAILVTDVLKTPAIITDIPPTPSSVIQTSQMVTVALTKELILQNRSLTRQIPTPSPVRYVIRETEDMGRGLFATTDVAFGENILVERPLVVLPKNIGSAFKIPRSGRNPDQWHEVCMDEAEKLLGLARDRMNEEDRKLFESLCNISAEDPQRRPLVSILVSSAMNLHIRDASMAQNFGNGYVGIPRLGSRINHSCTANAVFNFDPDTFLVSYTATRDIKAGEQVFLAYFPATATLAQRRQGMGRYRFVCRCSACTNATKESDKFRAEAYTHIDNLVRRAMVPSQGSGPSARDVLAQALKLKDQLEREGLDVDPKFSEAPQLAEGAGYKDSHVGFGFRWKAIGFNVETVEYKNIKFQVWDLGGQSSIRPYWRCYFPNTSAIIYVIDSSDHARLTTSRTELLTMLSEEELKGVPLLVFCNKQDVQGAAKPEDVSEQLGLAGGETSRPWSVRGSCAVSGEGLEEGLDWLVNAIQEK</sequence>
<dbReference type="PANTHER" id="PTHR11711">
    <property type="entry name" value="ADP RIBOSYLATION FACTOR-RELATED"/>
    <property type="match status" value="1"/>
</dbReference>
<dbReference type="SMART" id="SM00178">
    <property type="entry name" value="SAR"/>
    <property type="match status" value="1"/>
</dbReference>
<protein>
    <recommendedName>
        <fullName evidence="6">SET domain-containing protein</fullName>
    </recommendedName>
</protein>
<dbReference type="AlphaFoldDB" id="A0A9W8JF99"/>
<evidence type="ECO:0000256" key="3">
    <source>
        <dbReference type="ARBA" id="ARBA00023134"/>
    </source>
</evidence>
<feature type="domain" description="SET" evidence="6">
    <location>
        <begin position="105"/>
        <end position="277"/>
    </location>
</feature>
<proteinExistence type="inferred from homology"/>
<reference evidence="7" key="1">
    <citation type="submission" date="2022-06" db="EMBL/GenBank/DDBJ databases">
        <title>Genome Sequence of Candolleomyces eurysporus.</title>
        <authorList>
            <person name="Buettner E."/>
        </authorList>
    </citation>
    <scope>NUCLEOTIDE SEQUENCE</scope>
    <source>
        <strain evidence="7">VTCC 930004</strain>
    </source>
</reference>
<dbReference type="InterPro" id="IPR001214">
    <property type="entry name" value="SET_dom"/>
</dbReference>
<feature type="binding site" evidence="4">
    <location>
        <begin position="466"/>
        <end position="469"/>
    </location>
    <ligand>
        <name>GTP</name>
        <dbReference type="ChEBI" id="CHEBI:37565"/>
    </ligand>
</feature>
<evidence type="ECO:0000256" key="2">
    <source>
        <dbReference type="ARBA" id="ARBA00022741"/>
    </source>
</evidence>
<evidence type="ECO:0000256" key="5">
    <source>
        <dbReference type="SAM" id="MobiDB-lite"/>
    </source>
</evidence>
<feature type="region of interest" description="Disordered" evidence="5">
    <location>
        <begin position="1"/>
        <end position="41"/>
    </location>
</feature>
<evidence type="ECO:0000313" key="7">
    <source>
        <dbReference type="EMBL" id="KAJ2933630.1"/>
    </source>
</evidence>
<dbReference type="Proteomes" id="UP001140091">
    <property type="component" value="Unassembled WGS sequence"/>
</dbReference>
<dbReference type="Pfam" id="PF00025">
    <property type="entry name" value="Arf"/>
    <property type="match status" value="1"/>
</dbReference>
<feature type="binding site" evidence="4">
    <location>
        <position position="410"/>
    </location>
    <ligand>
        <name>GTP</name>
        <dbReference type="ChEBI" id="CHEBI:37565"/>
    </ligand>
</feature>
<comment type="similarity">
    <text evidence="1">Belongs to the small GTPase superfamily. Arf family.</text>
</comment>
<feature type="compositionally biased region" description="Polar residues" evidence="5">
    <location>
        <begin position="14"/>
        <end position="34"/>
    </location>
</feature>
<dbReference type="OrthoDB" id="5945798at2759"/>
<dbReference type="GO" id="GO:0003924">
    <property type="term" value="F:GTPase activity"/>
    <property type="evidence" value="ECO:0007669"/>
    <property type="project" value="InterPro"/>
</dbReference>
<dbReference type="GO" id="GO:0005525">
    <property type="term" value="F:GTP binding"/>
    <property type="evidence" value="ECO:0007669"/>
    <property type="project" value="UniProtKB-KW"/>
</dbReference>
<gene>
    <name evidence="7" type="ORF">H1R20_g3415</name>
</gene>
<dbReference type="Pfam" id="PF00856">
    <property type="entry name" value="SET"/>
    <property type="match status" value="1"/>
</dbReference>
<dbReference type="InterPro" id="IPR027417">
    <property type="entry name" value="P-loop_NTPase"/>
</dbReference>